<keyword evidence="2" id="KW-1185">Reference proteome</keyword>
<dbReference type="Proteomes" id="UP000234752">
    <property type="component" value="Chromosome eg_1"/>
</dbReference>
<dbReference type="OrthoDB" id="8735103at2"/>
<dbReference type="InterPro" id="IPR023614">
    <property type="entry name" value="Porin_dom_sf"/>
</dbReference>
<gene>
    <name evidence="1" type="ORF">C0V82_05485</name>
</gene>
<dbReference type="RefSeq" id="WP_102111454.1">
    <property type="nucleotide sequence ID" value="NZ_BMGN01000003.1"/>
</dbReference>
<dbReference type="KEGG" id="ncb:C0V82_05485"/>
<evidence type="ECO:0000313" key="1">
    <source>
        <dbReference type="EMBL" id="AUN29732.1"/>
    </source>
</evidence>
<evidence type="ECO:0000313" key="2">
    <source>
        <dbReference type="Proteomes" id="UP000234752"/>
    </source>
</evidence>
<dbReference type="AlphaFoldDB" id="A0A2K9N9R5"/>
<proteinExistence type="predicted"/>
<dbReference type="EMBL" id="CP025611">
    <property type="protein sequence ID" value="AUN29732.1"/>
    <property type="molecule type" value="Genomic_DNA"/>
</dbReference>
<name>A0A2K9N9R5_9PROT</name>
<reference evidence="1 2" key="1">
    <citation type="submission" date="2017-12" db="EMBL/GenBank/DDBJ databases">
        <title>Genomes of bacteria within cyanobacterial aggregates.</title>
        <authorList>
            <person name="Cai H."/>
        </authorList>
    </citation>
    <scope>NUCLEOTIDE SEQUENCE [LARGE SCALE GENOMIC DNA]</scope>
    <source>
        <strain evidence="1 2">TH16</strain>
    </source>
</reference>
<organism evidence="1 2">
    <name type="scientific">Niveispirillum cyanobacteriorum</name>
    <dbReference type="NCBI Taxonomy" id="1612173"/>
    <lineage>
        <taxon>Bacteria</taxon>
        <taxon>Pseudomonadati</taxon>
        <taxon>Pseudomonadota</taxon>
        <taxon>Alphaproteobacteria</taxon>
        <taxon>Rhodospirillales</taxon>
        <taxon>Azospirillaceae</taxon>
        <taxon>Niveispirillum</taxon>
    </lineage>
</organism>
<accession>A0A2K9N9R5</accession>
<sequence length="454" mass="46900">MRLRNVLRVGACGLALGLGLVGSASADTTDELLKQLKAKGILTEQEFQALSTRRAEEVKAAPAAASGKVLEAADTGVGFKVGTVNVQISGSVNGFYVSDNADKPGATKNVVGGLASVGGNDTSSVRNGLLPGFLKFDVTTQQAGWDVGAHFGMYPGINSVSWAGGANSGGSPTALSTSGIDFRQTFLTFGKKGFGEIKIGRDIGLFGADAILSDVTLLGVGTAAGNATPSNTSLGRIGLGYIYTDFQPQITYTTPDMNGFKLSAGIFQPLATAGQNELNDTPGFQAKASYEGKAGAVTTKLWAGLLTQDHDPAVAGGPDYKGTGYDVGAKVGFGNASLLGYYYTGEGIGTTGLFILSADARGNKRDSDGFYIQGSYVIDKLTLAASYGESHLDLAKGEVNPTLLDTNKSWVGTVHYGLTDWVTLVGEYINTKAEAQGPNKATSDTVALGAILFF</sequence>
<dbReference type="SUPFAM" id="SSF56935">
    <property type="entry name" value="Porins"/>
    <property type="match status" value="1"/>
</dbReference>
<protein>
    <submittedName>
        <fullName evidence="1">Porin</fullName>
    </submittedName>
</protein>
<dbReference type="Gene3D" id="2.40.160.10">
    <property type="entry name" value="Porin"/>
    <property type="match status" value="1"/>
</dbReference>